<reference evidence="1 2" key="1">
    <citation type="submission" date="2021-07" db="EMBL/GenBank/DDBJ databases">
        <title>Whole genome sequencing of non-tuberculosis mycobacteria type-strains.</title>
        <authorList>
            <person name="Igarashi Y."/>
            <person name="Osugi A."/>
            <person name="Mitarai S."/>
        </authorList>
    </citation>
    <scope>NUCLEOTIDE SEQUENCE [LARGE SCALE GENOMIC DNA]</scope>
    <source>
        <strain evidence="1 2">JCM 16370</strain>
    </source>
</reference>
<dbReference type="Gene3D" id="1.10.630.10">
    <property type="entry name" value="Cytochrome P450"/>
    <property type="match status" value="1"/>
</dbReference>
<name>A0ABX8VSX4_9MYCO</name>
<dbReference type="EMBL" id="CP080333">
    <property type="protein sequence ID" value="QYL19216.1"/>
    <property type="molecule type" value="Genomic_DNA"/>
</dbReference>
<keyword evidence="2" id="KW-1185">Reference proteome</keyword>
<dbReference type="Proteomes" id="UP000825367">
    <property type="component" value="Chromosome"/>
</dbReference>
<sequence>MTATFVPDDDFVRIADICTTLGVPDDDRVLFWRWADELPSAKAVDELNSYVDVLIAERCRRPADDELSELIALGLTATRFAAGSRSSSRRLAVAPSSTLRRAALVLPLRDVGLGDRGGAEPLSRCRP</sequence>
<evidence type="ECO:0000313" key="1">
    <source>
        <dbReference type="EMBL" id="QYL19216.1"/>
    </source>
</evidence>
<evidence type="ECO:0000313" key="2">
    <source>
        <dbReference type="Proteomes" id="UP000825367"/>
    </source>
</evidence>
<dbReference type="RefSeq" id="WP_220046399.1">
    <property type="nucleotide sequence ID" value="NZ_BAAAVX010000005.1"/>
</dbReference>
<dbReference type="InterPro" id="IPR036396">
    <property type="entry name" value="Cyt_P450_sf"/>
</dbReference>
<protein>
    <submittedName>
        <fullName evidence="1">Cytochrome P450</fullName>
    </submittedName>
</protein>
<gene>
    <name evidence="1" type="ORF">K0O64_12450</name>
</gene>
<organism evidence="1 2">
    <name type="scientific">Mycolicibacterium pallens</name>
    <dbReference type="NCBI Taxonomy" id="370524"/>
    <lineage>
        <taxon>Bacteria</taxon>
        <taxon>Bacillati</taxon>
        <taxon>Actinomycetota</taxon>
        <taxon>Actinomycetes</taxon>
        <taxon>Mycobacteriales</taxon>
        <taxon>Mycobacteriaceae</taxon>
        <taxon>Mycolicibacterium</taxon>
    </lineage>
</organism>
<accession>A0ABX8VSX4</accession>
<proteinExistence type="predicted"/>